<keyword evidence="2" id="KW-1185">Reference proteome</keyword>
<dbReference type="Proteomes" id="UP001454036">
    <property type="component" value="Unassembled WGS sequence"/>
</dbReference>
<organism evidence="1 2">
    <name type="scientific">Lithospermum erythrorhizon</name>
    <name type="common">Purple gromwell</name>
    <name type="synonym">Lithospermum officinale var. erythrorhizon</name>
    <dbReference type="NCBI Taxonomy" id="34254"/>
    <lineage>
        <taxon>Eukaryota</taxon>
        <taxon>Viridiplantae</taxon>
        <taxon>Streptophyta</taxon>
        <taxon>Embryophyta</taxon>
        <taxon>Tracheophyta</taxon>
        <taxon>Spermatophyta</taxon>
        <taxon>Magnoliopsida</taxon>
        <taxon>eudicotyledons</taxon>
        <taxon>Gunneridae</taxon>
        <taxon>Pentapetalae</taxon>
        <taxon>asterids</taxon>
        <taxon>lamiids</taxon>
        <taxon>Boraginales</taxon>
        <taxon>Boraginaceae</taxon>
        <taxon>Boraginoideae</taxon>
        <taxon>Lithospermeae</taxon>
        <taxon>Lithospermum</taxon>
    </lineage>
</organism>
<dbReference type="EMBL" id="BAABME010004829">
    <property type="protein sequence ID" value="GAA0163714.1"/>
    <property type="molecule type" value="Genomic_DNA"/>
</dbReference>
<evidence type="ECO:0000313" key="1">
    <source>
        <dbReference type="EMBL" id="GAA0163714.1"/>
    </source>
</evidence>
<evidence type="ECO:0000313" key="2">
    <source>
        <dbReference type="Proteomes" id="UP001454036"/>
    </source>
</evidence>
<comment type="caution">
    <text evidence="1">The sequence shown here is derived from an EMBL/GenBank/DDBJ whole genome shotgun (WGS) entry which is preliminary data.</text>
</comment>
<protein>
    <submittedName>
        <fullName evidence="1">Uncharacterized protein</fullName>
    </submittedName>
</protein>
<name>A0AAV3QHZ0_LITER</name>
<gene>
    <name evidence="1" type="ORF">LIER_19511</name>
</gene>
<reference evidence="1 2" key="1">
    <citation type="submission" date="2024-01" db="EMBL/GenBank/DDBJ databases">
        <title>The complete chloroplast genome sequence of Lithospermum erythrorhizon: insights into the phylogenetic relationship among Boraginaceae species and the maternal lineages of purple gromwells.</title>
        <authorList>
            <person name="Okada T."/>
            <person name="Watanabe K."/>
        </authorList>
    </citation>
    <scope>NUCLEOTIDE SEQUENCE [LARGE SCALE GENOMIC DNA]</scope>
</reference>
<sequence length="114" mass="13212">MTWTVRHIRKIFTEDCVRCLYGGTTLDIDYLEENSFDLKDIDEFALIYGYPVGSRLLYVYREPGMGLAFGLKPLLSADDVVKFRELTFREKCLEIYIDASPNSELCDFILVAEH</sequence>
<dbReference type="AlphaFoldDB" id="A0AAV3QHZ0"/>
<accession>A0AAV3QHZ0</accession>
<proteinExistence type="predicted"/>